<feature type="chain" id="PRO_5040516483" evidence="2">
    <location>
        <begin position="23"/>
        <end position="260"/>
    </location>
</feature>
<evidence type="ECO:0000313" key="4">
    <source>
        <dbReference type="Proteomes" id="UP000772434"/>
    </source>
</evidence>
<reference evidence="3" key="1">
    <citation type="submission" date="2020-11" db="EMBL/GenBank/DDBJ databases">
        <authorList>
            <consortium name="DOE Joint Genome Institute"/>
            <person name="Ahrendt S."/>
            <person name="Riley R."/>
            <person name="Andreopoulos W."/>
            <person name="Labutti K."/>
            <person name="Pangilinan J."/>
            <person name="Ruiz-Duenas F.J."/>
            <person name="Barrasa J.M."/>
            <person name="Sanchez-Garcia M."/>
            <person name="Camarero S."/>
            <person name="Miyauchi S."/>
            <person name="Serrano A."/>
            <person name="Linde D."/>
            <person name="Babiker R."/>
            <person name="Drula E."/>
            <person name="Ayuso-Fernandez I."/>
            <person name="Pacheco R."/>
            <person name="Padilla G."/>
            <person name="Ferreira P."/>
            <person name="Barriuso J."/>
            <person name="Kellner H."/>
            <person name="Castanera R."/>
            <person name="Alfaro M."/>
            <person name="Ramirez L."/>
            <person name="Pisabarro A.G."/>
            <person name="Kuo A."/>
            <person name="Tritt A."/>
            <person name="Lipzen A."/>
            <person name="He G."/>
            <person name="Yan M."/>
            <person name="Ng V."/>
            <person name="Cullen D."/>
            <person name="Martin F."/>
            <person name="Rosso M.-N."/>
            <person name="Henrissat B."/>
            <person name="Hibbett D."/>
            <person name="Martinez A.T."/>
            <person name="Grigoriev I.V."/>
        </authorList>
    </citation>
    <scope>NUCLEOTIDE SEQUENCE</scope>
    <source>
        <strain evidence="3">AH 40177</strain>
    </source>
</reference>
<evidence type="ECO:0000256" key="2">
    <source>
        <dbReference type="SAM" id="SignalP"/>
    </source>
</evidence>
<name>A0A9P5UCG3_9AGAR</name>
<keyword evidence="4" id="KW-1185">Reference proteome</keyword>
<organism evidence="3 4">
    <name type="scientific">Rhodocollybia butyracea</name>
    <dbReference type="NCBI Taxonomy" id="206335"/>
    <lineage>
        <taxon>Eukaryota</taxon>
        <taxon>Fungi</taxon>
        <taxon>Dikarya</taxon>
        <taxon>Basidiomycota</taxon>
        <taxon>Agaricomycotina</taxon>
        <taxon>Agaricomycetes</taxon>
        <taxon>Agaricomycetidae</taxon>
        <taxon>Agaricales</taxon>
        <taxon>Marasmiineae</taxon>
        <taxon>Omphalotaceae</taxon>
        <taxon>Rhodocollybia</taxon>
    </lineage>
</organism>
<evidence type="ECO:0000313" key="3">
    <source>
        <dbReference type="EMBL" id="KAF9075105.1"/>
    </source>
</evidence>
<sequence length="260" mass="27854">MLLSHHYLPFVLLAALISSACAAPTTPPRPKYAVDVIDENGVETANVPASMHTRIAQFILDFPGLTPNGPTQNGHGGGNRDWKKVLQFVDSYRVKVPPTVDDPKEVACFLLKGGKLCLQVYKLIFISILEGLCSGSTSCLGYVVVIEGHSGTAVTVGAVVVRTSNPDGTDTYTVLDHIPPSESKHDDSIKKHQKIFYKFITKFESAKAWARGMTEKNVKISERLGWTPANGATSPSHAASGEAGAAPGKPPHPHPGPHSR</sequence>
<evidence type="ECO:0000256" key="1">
    <source>
        <dbReference type="SAM" id="MobiDB-lite"/>
    </source>
</evidence>
<protein>
    <submittedName>
        <fullName evidence="3">Uncharacterized protein</fullName>
    </submittedName>
</protein>
<gene>
    <name evidence="3" type="ORF">BDP27DRAFT_1415479</name>
</gene>
<feature type="region of interest" description="Disordered" evidence="1">
    <location>
        <begin position="224"/>
        <end position="260"/>
    </location>
</feature>
<keyword evidence="2" id="KW-0732">Signal</keyword>
<dbReference type="AlphaFoldDB" id="A0A9P5UCG3"/>
<dbReference type="Proteomes" id="UP000772434">
    <property type="component" value="Unassembled WGS sequence"/>
</dbReference>
<proteinExistence type="predicted"/>
<dbReference type="EMBL" id="JADNRY010000010">
    <property type="protein sequence ID" value="KAF9075105.1"/>
    <property type="molecule type" value="Genomic_DNA"/>
</dbReference>
<feature type="signal peptide" evidence="2">
    <location>
        <begin position="1"/>
        <end position="22"/>
    </location>
</feature>
<comment type="caution">
    <text evidence="3">The sequence shown here is derived from an EMBL/GenBank/DDBJ whole genome shotgun (WGS) entry which is preliminary data.</text>
</comment>
<feature type="compositionally biased region" description="Basic residues" evidence="1">
    <location>
        <begin position="251"/>
        <end position="260"/>
    </location>
</feature>
<feature type="compositionally biased region" description="Low complexity" evidence="1">
    <location>
        <begin position="234"/>
        <end position="247"/>
    </location>
</feature>
<accession>A0A9P5UCG3</accession>